<dbReference type="AlphaFoldDB" id="A0A2V4B710"/>
<name>A0A2V4B710_9PSEU</name>
<dbReference type="Proteomes" id="UP000249915">
    <property type="component" value="Unassembled WGS sequence"/>
</dbReference>
<evidence type="ECO:0000313" key="1">
    <source>
        <dbReference type="EMBL" id="PXY31104.1"/>
    </source>
</evidence>
<dbReference type="RefSeq" id="WP_112279132.1">
    <property type="nucleotide sequence ID" value="NZ_MASW01000001.1"/>
</dbReference>
<dbReference type="EMBL" id="MASW01000001">
    <property type="protein sequence ID" value="PXY31104.1"/>
    <property type="molecule type" value="Genomic_DNA"/>
</dbReference>
<keyword evidence="2" id="KW-1185">Reference proteome</keyword>
<protein>
    <submittedName>
        <fullName evidence="1">Uncharacterized protein</fullName>
    </submittedName>
</protein>
<accession>A0A2V4B710</accession>
<proteinExistence type="predicted"/>
<comment type="caution">
    <text evidence="1">The sequence shown here is derived from an EMBL/GenBank/DDBJ whole genome shotgun (WGS) entry which is preliminary data.</text>
</comment>
<organism evidence="1 2">
    <name type="scientific">Prauserella muralis</name>
    <dbReference type="NCBI Taxonomy" id="588067"/>
    <lineage>
        <taxon>Bacteria</taxon>
        <taxon>Bacillati</taxon>
        <taxon>Actinomycetota</taxon>
        <taxon>Actinomycetes</taxon>
        <taxon>Pseudonocardiales</taxon>
        <taxon>Pseudonocardiaceae</taxon>
        <taxon>Prauserella</taxon>
    </lineage>
</organism>
<evidence type="ECO:0000313" key="2">
    <source>
        <dbReference type="Proteomes" id="UP000249915"/>
    </source>
</evidence>
<sequence>MTPTTTDTAVRRVPTVVEIEAARLRALAELEAALRVLGGWTDLLRQVAEQRVGGGTADEVLGDPAYWDAIGLYGQISASIARFERDSAHVGGER</sequence>
<reference evidence="1 2" key="1">
    <citation type="submission" date="2016-07" db="EMBL/GenBank/DDBJ databases">
        <title>Draft genome sequence of Prauserella muralis DSM 45305, isolated from a mould-covered wall in an indoor environment.</title>
        <authorList>
            <person name="Ruckert C."/>
            <person name="Albersmeier A."/>
            <person name="Jiang C.-L."/>
            <person name="Jiang Y."/>
            <person name="Kalinowski J."/>
            <person name="Schneider O."/>
            <person name="Winkler A."/>
            <person name="Zotchev S.B."/>
        </authorList>
    </citation>
    <scope>NUCLEOTIDE SEQUENCE [LARGE SCALE GENOMIC DNA]</scope>
    <source>
        <strain evidence="1 2">DSM 45305</strain>
    </source>
</reference>
<gene>
    <name evidence="1" type="ORF">BAY60_01425</name>
</gene>